<proteinExistence type="predicted"/>
<protein>
    <submittedName>
        <fullName evidence="2">Predicted protein</fullName>
    </submittedName>
</protein>
<name>D5ZYI1_STRV1</name>
<accession>D5ZYI1</accession>
<organism evidence="2 3">
    <name type="scientific">Streptomyces viridosporus (strain ATCC 14672 / DSM 40746 / JCM 4963 / KCTC 9882 / NRRL B-12104 / FH 1290)</name>
    <name type="common">Streptomyces ghanaensis</name>
    <dbReference type="NCBI Taxonomy" id="566461"/>
    <lineage>
        <taxon>Bacteria</taxon>
        <taxon>Bacillati</taxon>
        <taxon>Actinomycetota</taxon>
        <taxon>Actinomycetes</taxon>
        <taxon>Kitasatosporales</taxon>
        <taxon>Streptomycetaceae</taxon>
        <taxon>Streptomyces</taxon>
    </lineage>
</organism>
<dbReference type="AlphaFoldDB" id="D5ZYI1"/>
<feature type="compositionally biased region" description="Basic and acidic residues" evidence="1">
    <location>
        <begin position="113"/>
        <end position="122"/>
    </location>
</feature>
<evidence type="ECO:0000313" key="2">
    <source>
        <dbReference type="EMBL" id="EFE65257.2"/>
    </source>
</evidence>
<dbReference type="Proteomes" id="UP000003824">
    <property type="component" value="Unassembled WGS sequence"/>
</dbReference>
<feature type="compositionally biased region" description="Low complexity" evidence="1">
    <location>
        <begin position="195"/>
        <end position="209"/>
    </location>
</feature>
<gene>
    <name evidence="2" type="ORF">SSFG_00511</name>
</gene>
<sequence>MYTGRIRSPRYRSRSRSANRPRSWPRSTSASCALSRVFAGPPNTSAERLVVGVRQAGGEGPQRTHHDGQHQHRRRRGHPPPTHREHVTRRHRREHRQEDRVPGAEVPRPVHGRGQEHRGSRERVRRRGPQPPHRHHRDDTARPRSRTPPTRRPSPPAARGAGITAGRVAPLPPRAGPHARPSDVTVPGAPRPGPARRAPAAGTRSGAAPLPVKRPHALVSACFYLDVVPTSSDWFCVLDTIPLLLCFLLNIYAFPPSWLLFNFSCWG</sequence>
<feature type="region of interest" description="Disordered" evidence="1">
    <location>
        <begin position="1"/>
        <end position="210"/>
    </location>
</feature>
<dbReference type="EMBL" id="DS999641">
    <property type="protein sequence ID" value="EFE65257.2"/>
    <property type="molecule type" value="Genomic_DNA"/>
</dbReference>
<feature type="compositionally biased region" description="Basic residues" evidence="1">
    <location>
        <begin position="123"/>
        <end position="136"/>
    </location>
</feature>
<evidence type="ECO:0000313" key="3">
    <source>
        <dbReference type="Proteomes" id="UP000003824"/>
    </source>
</evidence>
<evidence type="ECO:0000256" key="1">
    <source>
        <dbReference type="SAM" id="MobiDB-lite"/>
    </source>
</evidence>
<feature type="compositionally biased region" description="Basic residues" evidence="1">
    <location>
        <begin position="7"/>
        <end position="19"/>
    </location>
</feature>
<reference evidence="3" key="1">
    <citation type="submission" date="2008-12" db="EMBL/GenBank/DDBJ databases">
        <title>Annotation of Streptomyces ghanaensis ATCC 14672.</title>
        <authorList>
            <consortium name="The Broad Institute Genome Sequencing Platform"/>
            <consortium name="Broad Institute Microbial Sequencing Center"/>
            <person name="Fischbach M."/>
            <person name="Ward D."/>
            <person name="Young S."/>
            <person name="Kodira C.D."/>
            <person name="Zeng Q."/>
            <person name="Koehrsen M."/>
            <person name="Godfrey P."/>
            <person name="Alvarado L."/>
            <person name="Berlin A.M."/>
            <person name="Borenstein D."/>
            <person name="Chen Z."/>
            <person name="Engels R."/>
            <person name="Freedman E."/>
            <person name="Gellesch M."/>
            <person name="Goldberg J."/>
            <person name="Griggs A."/>
            <person name="Gujja S."/>
            <person name="Heiman D.I."/>
            <person name="Hepburn T.A."/>
            <person name="Howarth C."/>
            <person name="Jen D."/>
            <person name="Larson L."/>
            <person name="Lewis B."/>
            <person name="Mehta T."/>
            <person name="Park D."/>
            <person name="Pearson M."/>
            <person name="Roberts A."/>
            <person name="Saif S."/>
            <person name="Shea T.D."/>
            <person name="Shenoy N."/>
            <person name="Sisk P."/>
            <person name="Stolte C."/>
            <person name="Sykes S.N."/>
            <person name="Walk T."/>
            <person name="White J."/>
            <person name="Yandava C."/>
            <person name="Straight P."/>
            <person name="Clardy J."/>
            <person name="Hung D."/>
            <person name="Kolter R."/>
            <person name="Mekalanos J."/>
            <person name="Walker S."/>
            <person name="Walsh C.T."/>
            <person name="Wieland B.L.C."/>
            <person name="Ilzarbe M."/>
            <person name="Galagan J."/>
            <person name="Nusbaum C."/>
            <person name="Birren B."/>
        </authorList>
    </citation>
    <scope>NUCLEOTIDE SEQUENCE [LARGE SCALE GENOMIC DNA]</scope>
    <source>
        <strain evidence="3">ATCC 14672 / DSM 40746 / JCM 4963 / KCTC 9882 / NRRL B-12104 / FH 1290</strain>
    </source>
</reference>